<dbReference type="InterPro" id="IPR036427">
    <property type="entry name" value="Bromodomain-like_sf"/>
</dbReference>
<protein>
    <recommendedName>
        <fullName evidence="3">Bromo domain-containing protein</fullName>
    </recommendedName>
</protein>
<dbReference type="Pfam" id="PF00439">
    <property type="entry name" value="Bromodomain"/>
    <property type="match status" value="1"/>
</dbReference>
<dbReference type="GO" id="GO:0005669">
    <property type="term" value="C:transcription factor TFIID complex"/>
    <property type="evidence" value="ECO:0007669"/>
    <property type="project" value="InterPro"/>
</dbReference>
<evidence type="ECO:0000259" key="3">
    <source>
        <dbReference type="PROSITE" id="PS50014"/>
    </source>
</evidence>
<dbReference type="PROSITE" id="PS00633">
    <property type="entry name" value="BROMODOMAIN_1"/>
    <property type="match status" value="1"/>
</dbReference>
<sequence>MNLLQVGLANVLERIVDTLRDNTEVSYLFLKPASKKEPPDYLDIIAHPMDLSTIRDKVRRMEYKDRNNFRHDVWQIAFNAHKYNDGRNPGIPP</sequence>
<accession>A0AAV5LH87</accession>
<name>A0AAV5LH87_9ROSI</name>
<evidence type="ECO:0000313" key="4">
    <source>
        <dbReference type="EMBL" id="GKV36221.1"/>
    </source>
</evidence>
<dbReference type="GO" id="GO:0004402">
    <property type="term" value="F:histone acetyltransferase activity"/>
    <property type="evidence" value="ECO:0007669"/>
    <property type="project" value="InterPro"/>
</dbReference>
<dbReference type="PANTHER" id="PTHR13900">
    <property type="entry name" value="TRANSCRIPTION INITIATION FACTOR TFIID"/>
    <property type="match status" value="1"/>
</dbReference>
<dbReference type="GO" id="GO:0016251">
    <property type="term" value="F:RNA polymerase II general transcription initiation factor activity"/>
    <property type="evidence" value="ECO:0007669"/>
    <property type="project" value="InterPro"/>
</dbReference>
<dbReference type="SMART" id="SM00297">
    <property type="entry name" value="BROMO"/>
    <property type="match status" value="1"/>
</dbReference>
<feature type="domain" description="Bromo" evidence="3">
    <location>
        <begin position="21"/>
        <end position="91"/>
    </location>
</feature>
<dbReference type="InterPro" id="IPR040240">
    <property type="entry name" value="TAF1"/>
</dbReference>
<dbReference type="InterPro" id="IPR018359">
    <property type="entry name" value="Bromodomain_CS"/>
</dbReference>
<organism evidence="4 5">
    <name type="scientific">Rubroshorea leprosula</name>
    <dbReference type="NCBI Taxonomy" id="152421"/>
    <lineage>
        <taxon>Eukaryota</taxon>
        <taxon>Viridiplantae</taxon>
        <taxon>Streptophyta</taxon>
        <taxon>Embryophyta</taxon>
        <taxon>Tracheophyta</taxon>
        <taxon>Spermatophyta</taxon>
        <taxon>Magnoliopsida</taxon>
        <taxon>eudicotyledons</taxon>
        <taxon>Gunneridae</taxon>
        <taxon>Pentapetalae</taxon>
        <taxon>rosids</taxon>
        <taxon>malvids</taxon>
        <taxon>Malvales</taxon>
        <taxon>Dipterocarpaceae</taxon>
        <taxon>Rubroshorea</taxon>
    </lineage>
</organism>
<dbReference type="GO" id="GO:0017025">
    <property type="term" value="F:TBP-class protein binding"/>
    <property type="evidence" value="ECO:0007669"/>
    <property type="project" value="InterPro"/>
</dbReference>
<dbReference type="PANTHER" id="PTHR13900:SF0">
    <property type="entry name" value="TRANSCRIPTION INITIATION FACTOR TFIID SUBUNIT 1"/>
    <property type="match status" value="1"/>
</dbReference>
<dbReference type="PRINTS" id="PR00503">
    <property type="entry name" value="BROMODOMAIN"/>
</dbReference>
<dbReference type="AlphaFoldDB" id="A0AAV5LH87"/>
<dbReference type="PROSITE" id="PS50014">
    <property type="entry name" value="BROMODOMAIN_2"/>
    <property type="match status" value="1"/>
</dbReference>
<dbReference type="Proteomes" id="UP001054252">
    <property type="component" value="Unassembled WGS sequence"/>
</dbReference>
<dbReference type="GO" id="GO:0051123">
    <property type="term" value="P:RNA polymerase II preinitiation complex assembly"/>
    <property type="evidence" value="ECO:0007669"/>
    <property type="project" value="TreeGrafter"/>
</dbReference>
<dbReference type="EMBL" id="BPVZ01000115">
    <property type="protein sequence ID" value="GKV36221.1"/>
    <property type="molecule type" value="Genomic_DNA"/>
</dbReference>
<keyword evidence="1 2" id="KW-0103">Bromodomain</keyword>
<reference evidence="4 5" key="1">
    <citation type="journal article" date="2021" name="Commun. Biol.">
        <title>The genome of Shorea leprosula (Dipterocarpaceae) highlights the ecological relevance of drought in aseasonal tropical rainforests.</title>
        <authorList>
            <person name="Ng K.K.S."/>
            <person name="Kobayashi M.J."/>
            <person name="Fawcett J.A."/>
            <person name="Hatakeyama M."/>
            <person name="Paape T."/>
            <person name="Ng C.H."/>
            <person name="Ang C.C."/>
            <person name="Tnah L.H."/>
            <person name="Lee C.T."/>
            <person name="Nishiyama T."/>
            <person name="Sese J."/>
            <person name="O'Brien M.J."/>
            <person name="Copetti D."/>
            <person name="Mohd Noor M.I."/>
            <person name="Ong R.C."/>
            <person name="Putra M."/>
            <person name="Sireger I.Z."/>
            <person name="Indrioko S."/>
            <person name="Kosugi Y."/>
            <person name="Izuno A."/>
            <person name="Isagi Y."/>
            <person name="Lee S.L."/>
            <person name="Shimizu K.K."/>
        </authorList>
    </citation>
    <scope>NUCLEOTIDE SEQUENCE [LARGE SCALE GENOMIC DNA]</scope>
    <source>
        <strain evidence="4">214</strain>
    </source>
</reference>
<dbReference type="Gene3D" id="1.20.920.10">
    <property type="entry name" value="Bromodomain-like"/>
    <property type="match status" value="1"/>
</dbReference>
<comment type="caution">
    <text evidence="4">The sequence shown here is derived from an EMBL/GenBank/DDBJ whole genome shotgun (WGS) entry which is preliminary data.</text>
</comment>
<proteinExistence type="predicted"/>
<evidence type="ECO:0000256" key="2">
    <source>
        <dbReference type="PROSITE-ProRule" id="PRU00035"/>
    </source>
</evidence>
<evidence type="ECO:0000256" key="1">
    <source>
        <dbReference type="ARBA" id="ARBA00023117"/>
    </source>
</evidence>
<evidence type="ECO:0000313" key="5">
    <source>
        <dbReference type="Proteomes" id="UP001054252"/>
    </source>
</evidence>
<dbReference type="SUPFAM" id="SSF47370">
    <property type="entry name" value="Bromodomain"/>
    <property type="match status" value="1"/>
</dbReference>
<keyword evidence="5" id="KW-1185">Reference proteome</keyword>
<gene>
    <name evidence="4" type="ORF">SLEP1_g44373</name>
</gene>
<dbReference type="InterPro" id="IPR001487">
    <property type="entry name" value="Bromodomain"/>
</dbReference>